<reference evidence="1 2" key="1">
    <citation type="journal article" date="2013" name="Science">
        <title>Pandoraviruses: amoeba viruses with genomes up to 2.5 Mb reaching that of parasitic eukaryotes.</title>
        <authorList>
            <person name="Philippe N."/>
            <person name="Legendre M."/>
            <person name="Doutre G."/>
            <person name="Coute Y."/>
            <person name="Poirot O."/>
            <person name="Lescot M."/>
            <person name="Arslan D."/>
            <person name="Seltzer V."/>
            <person name="Bertaux L."/>
            <person name="Bruley C."/>
            <person name="Garin J."/>
            <person name="Claverie J.M."/>
            <person name="Abergel C."/>
        </authorList>
    </citation>
    <scope>NUCLEOTIDE SEQUENCE [LARGE SCALE GENOMIC DNA]</scope>
</reference>
<evidence type="ECO:0000313" key="1">
    <source>
        <dbReference type="EMBL" id="AGO85437.1"/>
    </source>
</evidence>
<evidence type="ECO:0000313" key="2">
    <source>
        <dbReference type="Proteomes" id="UP000204584"/>
    </source>
</evidence>
<keyword evidence="2" id="KW-1185">Reference proteome</keyword>
<dbReference type="EMBL" id="KC977571">
    <property type="protein sequence ID" value="AGO85437.1"/>
    <property type="molecule type" value="Genomic_DNA"/>
</dbReference>
<dbReference type="KEGG" id="vg:16607224"/>
<protein>
    <submittedName>
        <fullName evidence="1">Uncharacterized protein</fullName>
    </submittedName>
</protein>
<dbReference type="GeneID" id="16607224"/>
<dbReference type="Proteomes" id="UP000204584">
    <property type="component" value="Segment"/>
</dbReference>
<dbReference type="RefSeq" id="YP_008438515.1">
    <property type="nucleotide sequence ID" value="NC_022098.1"/>
</dbReference>
<name>S4W413_9VIRU</name>
<proteinExistence type="predicted"/>
<organism evidence="1 2">
    <name type="scientific">Pandoravirus salinus</name>
    <dbReference type="NCBI Taxonomy" id="1349410"/>
    <lineage>
        <taxon>Viruses</taxon>
        <taxon>Pandoravirus</taxon>
    </lineage>
</organism>
<gene>
    <name evidence="1" type="ORF">psal_cds_1164</name>
</gene>
<accession>S4W413</accession>
<sequence>MQEASRDHIAADATKMQKDIALVDAALACVRDDGSVDLDRLLLVEYEHNLGLLQRVVAKAGRRLDKRKQDPSYEYDPDIRQMDVSFLSRTESTGTRATTVTIARHDDALWSIRPDSRRMTDAEMAGWMAICARHCAFSFLYDAFVKECERQQPQRRGYIDYEGMPCFKHMWLASVARGLAGRTDAWRDGEVTRTRSLCIALAAILDARIEGGPLAIVDTPAGDRLDQAVAPSPAIIQEDDQEAMASMRGALEQVQYVKQQLGFTFSLEQAEYRIPNTEDAADHTRTLLCTVYRTTDRFSATEPYFLASVDPGEAAATDGPSPGLAKLKTTTPTLTEMTDEVAEDKMLADAALGCVRWDESVDVGRLLLLEHEHNLGLLGRAVARAGARLDEYDPRRSSEFVTHVRAVDLDLFFSLASVTSERKVVFVHRHDSASWSIEDDDRRMTDAQVASWMALCARHCSFMLEYNVQAAVAEGENDRRPDCCNGVEFEVYERMWLASVVRGLAARSGAWSGIEIMRTRNLCLALLAIAAAREKDGPLAMVNFPRGVTVDQGVVPVPLASEEGDDALSPSIGEALAQAEYVEQQLGFTFCAGYTGYRHLNTIDAADHTQQVLSAVYAATERMYATEASYVGLIAPAEYEAVAAEAPLGAALLH</sequence>